<reference evidence="6 7" key="1">
    <citation type="submission" date="2020-05" db="EMBL/GenBank/DDBJ databases">
        <title>Azospirillum oleiclasticum sp. nov, a nitrogen-fixing and heavy crude oil-emulsifying bacterium isolated from the crude oil of Yumen Oilfield.</title>
        <authorList>
            <person name="Wu D."/>
            <person name="Cai M."/>
            <person name="Zhang X."/>
        </authorList>
    </citation>
    <scope>NUCLEOTIDE SEQUENCE [LARGE SCALE GENOMIC DNA]</scope>
    <source>
        <strain evidence="6 7">ROY-1-1-2</strain>
    </source>
</reference>
<evidence type="ECO:0000313" key="7">
    <source>
        <dbReference type="Proteomes" id="UP000584642"/>
    </source>
</evidence>
<dbReference type="SMART" id="SM00345">
    <property type="entry name" value="HTH_GNTR"/>
    <property type="match status" value="1"/>
</dbReference>
<evidence type="ECO:0000256" key="2">
    <source>
        <dbReference type="ARBA" id="ARBA00023125"/>
    </source>
</evidence>
<evidence type="ECO:0000256" key="4">
    <source>
        <dbReference type="SAM" id="MobiDB-lite"/>
    </source>
</evidence>
<dbReference type="InterPro" id="IPR036388">
    <property type="entry name" value="WH-like_DNA-bd_sf"/>
</dbReference>
<evidence type="ECO:0000256" key="3">
    <source>
        <dbReference type="ARBA" id="ARBA00023163"/>
    </source>
</evidence>
<dbReference type="PANTHER" id="PTHR43537:SF5">
    <property type="entry name" value="UXU OPERON TRANSCRIPTIONAL REGULATOR"/>
    <property type="match status" value="1"/>
</dbReference>
<dbReference type="Gene3D" id="1.10.10.10">
    <property type="entry name" value="Winged helix-like DNA-binding domain superfamily/Winged helix DNA-binding domain"/>
    <property type="match status" value="1"/>
</dbReference>
<dbReference type="CDD" id="cd07377">
    <property type="entry name" value="WHTH_GntR"/>
    <property type="match status" value="1"/>
</dbReference>
<dbReference type="SUPFAM" id="SSF48008">
    <property type="entry name" value="GntR ligand-binding domain-like"/>
    <property type="match status" value="1"/>
</dbReference>
<dbReference type="InterPro" id="IPR008920">
    <property type="entry name" value="TF_FadR/GntR_C"/>
</dbReference>
<sequence>MPIRAIEPRRLYRQVADHLRELIDNGDFPAGGRLPTERELAERLGISRPTVREALIALEVEGRVRIRVGSGIYVTEAPTAPVAALHTLQPVEGPIELLRAREFVEGAVAAEAATLVTPADIEALDDVIARMTAGGLPSQETVALDREFHTTVAAILDNAVLVRFVGELFDQRVNPYFRRLASYFENEESWRAAIEEHRVVRDAIVARDPARARAAMQHHLQQSQRRFSKEFGEDGGTAAEDGPGTAPP</sequence>
<name>A0ABX2T6C0_9PROT</name>
<protein>
    <submittedName>
        <fullName evidence="6">FadR family transcriptional regulator</fullName>
    </submittedName>
</protein>
<dbReference type="InterPro" id="IPR000524">
    <property type="entry name" value="Tscrpt_reg_HTH_GntR"/>
</dbReference>
<dbReference type="InterPro" id="IPR036390">
    <property type="entry name" value="WH_DNA-bd_sf"/>
</dbReference>
<proteinExistence type="predicted"/>
<keyword evidence="3" id="KW-0804">Transcription</keyword>
<dbReference type="EMBL" id="JABFDB010000004">
    <property type="protein sequence ID" value="NYZ19602.1"/>
    <property type="molecule type" value="Genomic_DNA"/>
</dbReference>
<dbReference type="PRINTS" id="PR00035">
    <property type="entry name" value="HTHGNTR"/>
</dbReference>
<comment type="caution">
    <text evidence="6">The sequence shown here is derived from an EMBL/GenBank/DDBJ whole genome shotgun (WGS) entry which is preliminary data.</text>
</comment>
<dbReference type="Pfam" id="PF00392">
    <property type="entry name" value="GntR"/>
    <property type="match status" value="1"/>
</dbReference>
<organism evidence="6 7">
    <name type="scientific">Azospirillum oleiclasticum</name>
    <dbReference type="NCBI Taxonomy" id="2735135"/>
    <lineage>
        <taxon>Bacteria</taxon>
        <taxon>Pseudomonadati</taxon>
        <taxon>Pseudomonadota</taxon>
        <taxon>Alphaproteobacteria</taxon>
        <taxon>Rhodospirillales</taxon>
        <taxon>Azospirillaceae</taxon>
        <taxon>Azospirillum</taxon>
    </lineage>
</organism>
<gene>
    <name evidence="6" type="ORF">HND93_07750</name>
</gene>
<keyword evidence="1" id="KW-0805">Transcription regulation</keyword>
<evidence type="ECO:0000259" key="5">
    <source>
        <dbReference type="PROSITE" id="PS50949"/>
    </source>
</evidence>
<dbReference type="SUPFAM" id="SSF46785">
    <property type="entry name" value="Winged helix' DNA-binding domain"/>
    <property type="match status" value="1"/>
</dbReference>
<keyword evidence="7" id="KW-1185">Reference proteome</keyword>
<dbReference type="RefSeq" id="WP_180281379.1">
    <property type="nucleotide sequence ID" value="NZ_JABFDB010000004.1"/>
</dbReference>
<feature type="region of interest" description="Disordered" evidence="4">
    <location>
        <begin position="222"/>
        <end position="248"/>
    </location>
</feature>
<keyword evidence="2" id="KW-0238">DNA-binding</keyword>
<evidence type="ECO:0000256" key="1">
    <source>
        <dbReference type="ARBA" id="ARBA00023015"/>
    </source>
</evidence>
<dbReference type="SMART" id="SM00895">
    <property type="entry name" value="FCD"/>
    <property type="match status" value="1"/>
</dbReference>
<dbReference type="InterPro" id="IPR011711">
    <property type="entry name" value="GntR_C"/>
</dbReference>
<dbReference type="Proteomes" id="UP000584642">
    <property type="component" value="Unassembled WGS sequence"/>
</dbReference>
<feature type="domain" description="HTH gntR-type" evidence="5">
    <location>
        <begin position="9"/>
        <end position="77"/>
    </location>
</feature>
<dbReference type="PANTHER" id="PTHR43537">
    <property type="entry name" value="TRANSCRIPTIONAL REGULATOR, GNTR FAMILY"/>
    <property type="match status" value="1"/>
</dbReference>
<evidence type="ECO:0000313" key="6">
    <source>
        <dbReference type="EMBL" id="NYZ19602.1"/>
    </source>
</evidence>
<dbReference type="Pfam" id="PF07729">
    <property type="entry name" value="FCD"/>
    <property type="match status" value="1"/>
</dbReference>
<accession>A0ABX2T6C0</accession>
<dbReference type="PROSITE" id="PS50949">
    <property type="entry name" value="HTH_GNTR"/>
    <property type="match status" value="1"/>
</dbReference>
<dbReference type="Gene3D" id="1.20.120.530">
    <property type="entry name" value="GntR ligand-binding domain-like"/>
    <property type="match status" value="1"/>
</dbReference>